<sequence length="226" mass="26731">MLTAPARLTGTALLIHDYLDQKKRPRNAWIYRTGERRVRRAPNAAYDFPGTASDGLRTTDDWDFYNGAPDRYHWKLIGKTEKYVPYNCYQVHSNDIKYKDILMPGHINPSLVRYELHRVWVVEATLKKGHKHIYCKRRFYIDEDSWAAVAAEMYNDKNELWRVLLAHVINYYEMPLIWSTLDVYHDLNLGRYLATNLDNESQMFDFNITLTQKNFSSGALRRTGFR</sequence>
<dbReference type="Gene3D" id="2.50.20.10">
    <property type="entry name" value="Lipoprotein localisation LolA/LolB/LppX"/>
    <property type="match status" value="1"/>
</dbReference>
<accession>A0A1V1NXD7</accession>
<evidence type="ECO:0000313" key="1">
    <source>
        <dbReference type="EMBL" id="ETR67214.1"/>
    </source>
</evidence>
<dbReference type="AlphaFoldDB" id="A0A1V1NXD7"/>
<organism evidence="1 2">
    <name type="scientific">Candidatus Magnetoglobus multicellularis str. Araruama</name>
    <dbReference type="NCBI Taxonomy" id="890399"/>
    <lineage>
        <taxon>Bacteria</taxon>
        <taxon>Pseudomonadati</taxon>
        <taxon>Thermodesulfobacteriota</taxon>
        <taxon>Desulfobacteria</taxon>
        <taxon>Desulfobacterales</taxon>
        <taxon>Desulfobacteraceae</taxon>
        <taxon>Candidatus Magnetoglobus</taxon>
    </lineage>
</organism>
<comment type="caution">
    <text evidence="1">The sequence shown here is derived from an EMBL/GenBank/DDBJ whole genome shotgun (WGS) entry which is preliminary data.</text>
</comment>
<gene>
    <name evidence="1" type="ORF">OMM_05254</name>
</gene>
<proteinExistence type="predicted"/>
<protein>
    <recommendedName>
        <fullName evidence="3">DUF1329 domain-containing protein</fullName>
    </recommendedName>
</protein>
<dbReference type="CDD" id="cd16329">
    <property type="entry name" value="LolA_like"/>
    <property type="match status" value="1"/>
</dbReference>
<evidence type="ECO:0000313" key="2">
    <source>
        <dbReference type="Proteomes" id="UP000189670"/>
    </source>
</evidence>
<dbReference type="EMBL" id="ATBP01001499">
    <property type="protein sequence ID" value="ETR67214.1"/>
    <property type="molecule type" value="Genomic_DNA"/>
</dbReference>
<dbReference type="Proteomes" id="UP000189670">
    <property type="component" value="Unassembled WGS sequence"/>
</dbReference>
<evidence type="ECO:0008006" key="3">
    <source>
        <dbReference type="Google" id="ProtNLM"/>
    </source>
</evidence>
<reference evidence="2" key="1">
    <citation type="submission" date="2012-11" db="EMBL/GenBank/DDBJ databases">
        <authorList>
            <person name="Lucero-Rivera Y.E."/>
            <person name="Tovar-Ramirez D."/>
        </authorList>
    </citation>
    <scope>NUCLEOTIDE SEQUENCE [LARGE SCALE GENOMIC DNA]</scope>
    <source>
        <strain evidence="2">Araruama</strain>
    </source>
</reference>
<dbReference type="InterPro" id="IPR010752">
    <property type="entry name" value="DUF1329"/>
</dbReference>
<name>A0A1V1NXD7_9BACT</name>
<dbReference type="Pfam" id="PF07044">
    <property type="entry name" value="DUF1329"/>
    <property type="match status" value="1"/>
</dbReference>